<dbReference type="EMBL" id="CABPSR010000011">
    <property type="protein sequence ID" value="VVE82813.1"/>
    <property type="molecule type" value="Genomic_DNA"/>
</dbReference>
<accession>A0A5E5BDU5</accession>
<evidence type="ECO:0000313" key="1">
    <source>
        <dbReference type="EMBL" id="VVE82813.1"/>
    </source>
</evidence>
<dbReference type="RefSeq" id="WP_150810462.1">
    <property type="nucleotide sequence ID" value="NZ_CABPSR010000011.1"/>
</dbReference>
<organism evidence="1 2">
    <name type="scientific">Pandoraea sputorum</name>
    <dbReference type="NCBI Taxonomy" id="93222"/>
    <lineage>
        <taxon>Bacteria</taxon>
        <taxon>Pseudomonadati</taxon>
        <taxon>Pseudomonadota</taxon>
        <taxon>Betaproteobacteria</taxon>
        <taxon>Burkholderiales</taxon>
        <taxon>Burkholderiaceae</taxon>
        <taxon>Pandoraea</taxon>
    </lineage>
</organism>
<name>A0A5E5BDU5_9BURK</name>
<sequence length="162" mass="17911">MTPSDALTLAINPALDLLPPNMTSDRARVMLLAMGLQESHLEFRRQKPTGPARGLWQNEQGTPTTRGGVWGLFLFPTTKGALSALCQARRVGYDPVSIYNALENDDIFAAGCARLLLYTDPKSLPDVSDVQGSWDLYLRVWRPGKPRPAEWGMNHYKAAEAV</sequence>
<dbReference type="Proteomes" id="UP000335538">
    <property type="component" value="Unassembled WGS sequence"/>
</dbReference>
<protein>
    <submittedName>
        <fullName evidence="1">Uncharacterized protein</fullName>
    </submittedName>
</protein>
<gene>
    <name evidence="1" type="ORF">PSP31121_03980</name>
</gene>
<dbReference type="AlphaFoldDB" id="A0A5E5BDU5"/>
<evidence type="ECO:0000313" key="2">
    <source>
        <dbReference type="Proteomes" id="UP000335538"/>
    </source>
</evidence>
<proteinExistence type="predicted"/>
<reference evidence="1 2" key="1">
    <citation type="submission" date="2019-08" db="EMBL/GenBank/DDBJ databases">
        <authorList>
            <person name="Peeters C."/>
        </authorList>
    </citation>
    <scope>NUCLEOTIDE SEQUENCE [LARGE SCALE GENOMIC DNA]</scope>
    <source>
        <strain evidence="1 2">LMG 31121</strain>
    </source>
</reference>